<accession>A0A934MRJ1</accession>
<dbReference type="AlphaFoldDB" id="A0A934MRJ1"/>
<dbReference type="PANTHER" id="PTHR34351:SF2">
    <property type="entry name" value="DUF58 DOMAIN-CONTAINING PROTEIN"/>
    <property type="match status" value="1"/>
</dbReference>
<protein>
    <submittedName>
        <fullName evidence="2">DUF58 domain-containing protein</fullName>
    </submittedName>
</protein>
<dbReference type="Proteomes" id="UP000640274">
    <property type="component" value="Unassembled WGS sequence"/>
</dbReference>
<dbReference type="RefSeq" id="WP_199019941.1">
    <property type="nucleotide sequence ID" value="NZ_JAELUP010000072.1"/>
</dbReference>
<reference evidence="2" key="1">
    <citation type="submission" date="2020-12" db="EMBL/GenBank/DDBJ databases">
        <authorList>
            <person name="Huq M.A."/>
        </authorList>
    </citation>
    <scope>NUCLEOTIDE SEQUENCE</scope>
    <source>
        <strain evidence="2">MAHUQ-46</strain>
    </source>
</reference>
<evidence type="ECO:0000313" key="3">
    <source>
        <dbReference type="Proteomes" id="UP000640274"/>
    </source>
</evidence>
<keyword evidence="1" id="KW-0812">Transmembrane</keyword>
<dbReference type="EMBL" id="JAELUP010000072">
    <property type="protein sequence ID" value="MBJ6362394.1"/>
    <property type="molecule type" value="Genomic_DNA"/>
</dbReference>
<proteinExistence type="predicted"/>
<gene>
    <name evidence="2" type="ORF">JFN88_14100</name>
</gene>
<organism evidence="2 3">
    <name type="scientific">Paenibacillus roseus</name>
    <dbReference type="NCBI Taxonomy" id="2798579"/>
    <lineage>
        <taxon>Bacteria</taxon>
        <taxon>Bacillati</taxon>
        <taxon>Bacillota</taxon>
        <taxon>Bacilli</taxon>
        <taxon>Bacillales</taxon>
        <taxon>Paenibacillaceae</taxon>
        <taxon>Paenibacillus</taxon>
    </lineage>
</organism>
<feature type="transmembrane region" description="Helical" evidence="1">
    <location>
        <begin position="32"/>
        <end position="53"/>
    </location>
</feature>
<evidence type="ECO:0000313" key="2">
    <source>
        <dbReference type="EMBL" id="MBJ6362394.1"/>
    </source>
</evidence>
<comment type="caution">
    <text evidence="2">The sequence shown here is derived from an EMBL/GenBank/DDBJ whole genome shotgun (WGS) entry which is preliminary data.</text>
</comment>
<keyword evidence="1" id="KW-1133">Transmembrane helix</keyword>
<keyword evidence="3" id="KW-1185">Reference proteome</keyword>
<dbReference type="PANTHER" id="PTHR34351">
    <property type="entry name" value="SLR1927 PROTEIN-RELATED"/>
    <property type="match status" value="1"/>
</dbReference>
<sequence>MKGRPWVNWPILLGLWAFLAVGIQARGGWAEWFVLTVLTGIMLLAVLGPLLSLRRVTVRRRLSDDVLRAGGTLKAELSFHTGCILPFVWIAIREEMVSLTDHAAEPVIYRRVLLPWLKRGFQLQYQISPVRRGEWRLQTITVEAGDLFGLMTRRVRLTCESNVLVLPRLSEGSVGMRLWNWGNSVVPGALRSAQGAAGADGSLRPGFQPGTGEERRAYTYGDSLRYLDWRSVAKGRSWQVRKQERAAASRCLIVLDGWQEAYGGNSALFDACIVKALQTYEDVQSQGGEAHLYCSGSDPVELHGRAGNRSVAAASVRLARARADGSYNLAALVSDSVLRLPGRGMLIWITGGLHHWAEVRQLAAARQCGIELWLITDRKSPSHALRDRIKSFEQQGGVVRLWTLDAPVEPQTTAWDGEERHENENVS</sequence>
<evidence type="ECO:0000256" key="1">
    <source>
        <dbReference type="SAM" id="Phobius"/>
    </source>
</evidence>
<keyword evidence="1" id="KW-0472">Membrane</keyword>
<feature type="transmembrane region" description="Helical" evidence="1">
    <location>
        <begin position="7"/>
        <end position="26"/>
    </location>
</feature>
<name>A0A934MRJ1_9BACL</name>